<organism evidence="2 3">
    <name type="scientific">Talaromyces stipitatus (strain ATCC 10500 / CBS 375.48 / QM 6759 / NRRL 1006)</name>
    <name type="common">Penicillium stipitatum</name>
    <dbReference type="NCBI Taxonomy" id="441959"/>
    <lineage>
        <taxon>Eukaryota</taxon>
        <taxon>Fungi</taxon>
        <taxon>Dikarya</taxon>
        <taxon>Ascomycota</taxon>
        <taxon>Pezizomycotina</taxon>
        <taxon>Eurotiomycetes</taxon>
        <taxon>Eurotiomycetidae</taxon>
        <taxon>Eurotiales</taxon>
        <taxon>Trichocomaceae</taxon>
        <taxon>Talaromyces</taxon>
        <taxon>Talaromyces sect. Talaromyces</taxon>
    </lineage>
</organism>
<dbReference type="EMBL" id="EQ962652">
    <property type="protein sequence ID" value="EED22830.1"/>
    <property type="molecule type" value="Genomic_DNA"/>
</dbReference>
<dbReference type="PhylomeDB" id="B8LYA1"/>
<dbReference type="GO" id="GO:0003723">
    <property type="term" value="F:RNA binding"/>
    <property type="evidence" value="ECO:0007669"/>
    <property type="project" value="TreeGrafter"/>
</dbReference>
<dbReference type="RefSeq" id="XP_002340217.1">
    <property type="nucleotide sequence ID" value="XM_002340176.1"/>
</dbReference>
<gene>
    <name evidence="2" type="ORF">TSTA_063120</name>
</gene>
<protein>
    <submittedName>
        <fullName evidence="2">CAF1 family ribonuclease, putative</fullName>
    </submittedName>
</protein>
<keyword evidence="3" id="KW-1185">Reference proteome</keyword>
<dbReference type="eggNOG" id="KOG1990">
    <property type="taxonomic scope" value="Eukaryota"/>
</dbReference>
<name>B8LYA1_TALSN</name>
<dbReference type="VEuPathDB" id="FungiDB:TSTA_063120"/>
<dbReference type="GO" id="GO:1990431">
    <property type="term" value="P:priRNA 3'-end processing"/>
    <property type="evidence" value="ECO:0007669"/>
    <property type="project" value="TreeGrafter"/>
</dbReference>
<dbReference type="PANTHER" id="PTHR15092">
    <property type="entry name" value="POLY A -SPECIFIC RIBONUCLEASE/TARGET OF EGR1, MEMBER 1"/>
    <property type="match status" value="1"/>
</dbReference>
<dbReference type="InterPro" id="IPR006941">
    <property type="entry name" value="RNase_CAF1"/>
</dbReference>
<dbReference type="InParanoid" id="B8LYA1"/>
<dbReference type="GeneID" id="8105608"/>
<evidence type="ECO:0000313" key="3">
    <source>
        <dbReference type="Proteomes" id="UP000001745"/>
    </source>
</evidence>
<reference evidence="3" key="1">
    <citation type="journal article" date="2015" name="Genome Announc.">
        <title>Genome sequence of the AIDS-associated pathogen Penicillium marneffei (ATCC18224) and its near taxonomic relative Talaromyces stipitatus (ATCC10500).</title>
        <authorList>
            <person name="Nierman W.C."/>
            <person name="Fedorova-Abrams N.D."/>
            <person name="Andrianopoulos A."/>
        </authorList>
    </citation>
    <scope>NUCLEOTIDE SEQUENCE [LARGE SCALE GENOMIC DNA]</scope>
    <source>
        <strain evidence="3">ATCC 10500 / CBS 375.48 / QM 6759 / NRRL 1006</strain>
    </source>
</reference>
<dbReference type="Gene3D" id="3.30.420.10">
    <property type="entry name" value="Ribonuclease H-like superfamily/Ribonuclease H"/>
    <property type="match status" value="2"/>
</dbReference>
<dbReference type="GO" id="GO:1990432">
    <property type="term" value="P:siRNA 3'-end processing"/>
    <property type="evidence" value="ECO:0007669"/>
    <property type="project" value="TreeGrafter"/>
</dbReference>
<dbReference type="GO" id="GO:0000289">
    <property type="term" value="P:nuclear-transcribed mRNA poly(A) tail shortening"/>
    <property type="evidence" value="ECO:0007669"/>
    <property type="project" value="TreeGrafter"/>
</dbReference>
<dbReference type="STRING" id="441959.B8LYA1"/>
<dbReference type="GO" id="GO:0000175">
    <property type="term" value="F:3'-5'-RNA exonuclease activity"/>
    <property type="evidence" value="ECO:0007669"/>
    <property type="project" value="TreeGrafter"/>
</dbReference>
<dbReference type="GO" id="GO:0005634">
    <property type="term" value="C:nucleus"/>
    <property type="evidence" value="ECO:0007669"/>
    <property type="project" value="TreeGrafter"/>
</dbReference>
<dbReference type="InterPro" id="IPR012337">
    <property type="entry name" value="RNaseH-like_sf"/>
</dbReference>
<dbReference type="HOGENOM" id="CLU_022380_0_0_1"/>
<sequence>MDFQEDIVIGEDWGFRLPGILRDISECAFVALDFEFSGIPSHQAGSRPQSLQERYAEVKEAAKTYQILQVGLTIVKEDVLREKGKYTVKPFNIPLSPWIDPSLHVDRTFGLSSNAIHFLAKIGFNLGETCENGVPYLSKKEVDEILDEARRFHGSRWQTAKRAQIILSDDDIESAAFLAGIRKDIEEWLNADWDKPDYLHVPALNGHAFTRFEKRLIHQLVETEYPSLTSIRSGESIKIVKYDEAKEHKKYEGKMSRVQQRLIDHRGFAWVIEALAGGDLSQMTSQMFEPLVIGEGPDAEYHKTQIITKLKARNGQIAIVGHNLFMDVTYLWQCFYGDLPDRVEDFAQLLHEKFPMLIDTKYIFTHDCGDMNPAATLEKIAEACKRIAKPQIKLVMDNLHTRYRKKACPHEAGYDSLLTAQVFIKQAVQLPGARTRSILQPTQATRKGNPTVQHTSGVALDISKETSTNDQGGHKQKFGTNFSVFETTELENSIDKLAIPDGGHELIPPFSSPVWKVYGNKLRVFGTHERVFELGD</sequence>
<dbReference type="InterPro" id="IPR051181">
    <property type="entry name" value="CAF1_poly(A)_ribonucleases"/>
</dbReference>
<dbReference type="AlphaFoldDB" id="B8LYA1"/>
<dbReference type="PANTHER" id="PTHR15092:SF22">
    <property type="entry name" value="POLY(A)-SPECIFIC RIBONUCLEASE PNLDC1"/>
    <property type="match status" value="1"/>
</dbReference>
<proteinExistence type="inferred from homology"/>
<evidence type="ECO:0000313" key="2">
    <source>
        <dbReference type="EMBL" id="EED22830.1"/>
    </source>
</evidence>
<evidence type="ECO:0000256" key="1">
    <source>
        <dbReference type="ARBA" id="ARBA00008372"/>
    </source>
</evidence>
<dbReference type="Pfam" id="PF04857">
    <property type="entry name" value="CAF1"/>
    <property type="match status" value="1"/>
</dbReference>
<dbReference type="SUPFAM" id="SSF53098">
    <property type="entry name" value="Ribonuclease H-like"/>
    <property type="match status" value="1"/>
</dbReference>
<dbReference type="OrthoDB" id="414075at2759"/>
<dbReference type="Proteomes" id="UP000001745">
    <property type="component" value="Unassembled WGS sequence"/>
</dbReference>
<dbReference type="InterPro" id="IPR036397">
    <property type="entry name" value="RNaseH_sf"/>
</dbReference>
<dbReference type="OMA" id="LTTCHED"/>
<accession>B8LYA1</accession>
<comment type="similarity">
    <text evidence="1">Belongs to the CAF1 family.</text>
</comment>